<feature type="transmembrane region" description="Helical" evidence="1">
    <location>
        <begin position="87"/>
        <end position="110"/>
    </location>
</feature>
<keyword evidence="2" id="KW-1185">Reference proteome</keyword>
<proteinExistence type="predicted"/>
<dbReference type="AlphaFoldDB" id="A0A914WAH1"/>
<keyword evidence="1" id="KW-0812">Transmembrane</keyword>
<dbReference type="WBParaSite" id="PSAMB.scaffold35size105523.g980.t1">
    <property type="protein sequence ID" value="PSAMB.scaffold35size105523.g980.t1"/>
    <property type="gene ID" value="PSAMB.scaffold35size105523.g980"/>
</dbReference>
<evidence type="ECO:0000313" key="3">
    <source>
        <dbReference type="WBParaSite" id="PSAMB.scaffold35size105523.g980.t1"/>
    </source>
</evidence>
<reference evidence="3" key="1">
    <citation type="submission" date="2022-11" db="UniProtKB">
        <authorList>
            <consortium name="WormBaseParasite"/>
        </authorList>
    </citation>
    <scope>IDENTIFICATION</scope>
</reference>
<name>A0A914WAH1_9BILA</name>
<accession>A0A914WAH1</accession>
<evidence type="ECO:0000313" key="2">
    <source>
        <dbReference type="Proteomes" id="UP000887566"/>
    </source>
</evidence>
<evidence type="ECO:0000256" key="1">
    <source>
        <dbReference type="SAM" id="Phobius"/>
    </source>
</evidence>
<feature type="transmembrane region" description="Helical" evidence="1">
    <location>
        <begin position="138"/>
        <end position="159"/>
    </location>
</feature>
<organism evidence="2 3">
    <name type="scientific">Plectus sambesii</name>
    <dbReference type="NCBI Taxonomy" id="2011161"/>
    <lineage>
        <taxon>Eukaryota</taxon>
        <taxon>Metazoa</taxon>
        <taxon>Ecdysozoa</taxon>
        <taxon>Nematoda</taxon>
        <taxon>Chromadorea</taxon>
        <taxon>Plectida</taxon>
        <taxon>Plectina</taxon>
        <taxon>Plectoidea</taxon>
        <taxon>Plectidae</taxon>
        <taxon>Plectus</taxon>
    </lineage>
</organism>
<keyword evidence="1" id="KW-0472">Membrane</keyword>
<dbReference type="Proteomes" id="UP000887566">
    <property type="component" value="Unplaced"/>
</dbReference>
<protein>
    <submittedName>
        <fullName evidence="3">Uncharacterized protein</fullName>
    </submittedName>
</protein>
<feature type="transmembrane region" description="Helical" evidence="1">
    <location>
        <begin position="21"/>
        <end position="46"/>
    </location>
</feature>
<keyword evidence="1" id="KW-1133">Transmembrane helix</keyword>
<feature type="transmembrane region" description="Helical" evidence="1">
    <location>
        <begin position="233"/>
        <end position="253"/>
    </location>
</feature>
<sequence>MEQDRSRLEKKASAKLLSVVNVINLLGTYNILRAIYVVLALCWAFFGFIRLSDVFDRLEAFKQETTLKTKDTDDMFEMPTPELSKTFYQLSILCILLLLYCAFAVANFLADLGKNRSRAISDDDETNMQQRNRTWKIIILKIATVVLEVAVVVNCVRTINFLESNSLLNEIVGLLGTASDKNPAGLTEIEKILQCCHTVTKTNRTVYGTSTCDEKIIPCNDAVLSEVKMSKKISIGILIVMSGTILVSLAILASKIIKAMLGKLRDSPRVCDQPSVIELGDLNPEQVRFETNRETFNSGNSHRTYYSAQEEIDEN</sequence>